<comment type="caution">
    <text evidence="1">The sequence shown here is derived from an EMBL/GenBank/DDBJ whole genome shotgun (WGS) entry which is preliminary data.</text>
</comment>
<reference evidence="1 2" key="1">
    <citation type="journal article" date="2023" name="Sci. Data">
        <title>Genome assembly of the Korean intertidal mud-creeper Batillaria attramentaria.</title>
        <authorList>
            <person name="Patra A.K."/>
            <person name="Ho P.T."/>
            <person name="Jun S."/>
            <person name="Lee S.J."/>
            <person name="Kim Y."/>
            <person name="Won Y.J."/>
        </authorList>
    </citation>
    <scope>NUCLEOTIDE SEQUENCE [LARGE SCALE GENOMIC DNA]</scope>
    <source>
        <strain evidence="1">Wonlab-2016</strain>
    </source>
</reference>
<dbReference type="AlphaFoldDB" id="A0ABD0KLN2"/>
<dbReference type="EMBL" id="JACVVK020000156">
    <property type="protein sequence ID" value="KAK7488034.1"/>
    <property type="molecule type" value="Genomic_DNA"/>
</dbReference>
<name>A0ABD0KLN2_9CAEN</name>
<sequence>MWSCARHLVKPGNYKLIDRHFLVHWHHRVSVKLDMSGSVPSANGFHYANKSSDSAIKGPYSGLWEQISREDVSEDVVSLGSVILLILRKMVRAKH</sequence>
<evidence type="ECO:0000313" key="2">
    <source>
        <dbReference type="Proteomes" id="UP001519460"/>
    </source>
</evidence>
<accession>A0ABD0KLN2</accession>
<keyword evidence="2" id="KW-1185">Reference proteome</keyword>
<protein>
    <submittedName>
        <fullName evidence="1">Uncharacterized protein</fullName>
    </submittedName>
</protein>
<dbReference type="Proteomes" id="UP001519460">
    <property type="component" value="Unassembled WGS sequence"/>
</dbReference>
<evidence type="ECO:0000313" key="1">
    <source>
        <dbReference type="EMBL" id="KAK7488034.1"/>
    </source>
</evidence>
<gene>
    <name evidence="1" type="ORF">BaRGS_00020779</name>
</gene>
<organism evidence="1 2">
    <name type="scientific">Batillaria attramentaria</name>
    <dbReference type="NCBI Taxonomy" id="370345"/>
    <lineage>
        <taxon>Eukaryota</taxon>
        <taxon>Metazoa</taxon>
        <taxon>Spiralia</taxon>
        <taxon>Lophotrochozoa</taxon>
        <taxon>Mollusca</taxon>
        <taxon>Gastropoda</taxon>
        <taxon>Caenogastropoda</taxon>
        <taxon>Sorbeoconcha</taxon>
        <taxon>Cerithioidea</taxon>
        <taxon>Batillariidae</taxon>
        <taxon>Batillaria</taxon>
    </lineage>
</organism>
<proteinExistence type="predicted"/>